<dbReference type="InterPro" id="IPR005662">
    <property type="entry name" value="GTPase_Era-like"/>
</dbReference>
<comment type="function">
    <text evidence="8">An essential GTPase that binds both GDP and GTP, with rapid nucleotide exchange. Plays a role in 16S rRNA processing and 30S ribosomal subunit biogenesis and possibly also in cell cycle regulation and energy metabolism.</text>
</comment>
<dbReference type="GO" id="GO:0005886">
    <property type="term" value="C:plasma membrane"/>
    <property type="evidence" value="ECO:0007669"/>
    <property type="project" value="UniProtKB-SubCell"/>
</dbReference>
<evidence type="ECO:0000256" key="8">
    <source>
        <dbReference type="HAMAP-Rule" id="MF_00367"/>
    </source>
</evidence>
<proteinExistence type="inferred from homology"/>
<evidence type="ECO:0000256" key="10">
    <source>
        <dbReference type="RuleBase" id="RU003761"/>
    </source>
</evidence>
<dbReference type="Pfam" id="PF07650">
    <property type="entry name" value="KH_2"/>
    <property type="match status" value="1"/>
</dbReference>
<dbReference type="InterPro" id="IPR005225">
    <property type="entry name" value="Small_GTP-bd"/>
</dbReference>
<dbReference type="GO" id="GO:0070181">
    <property type="term" value="F:small ribosomal subunit rRNA binding"/>
    <property type="evidence" value="ECO:0007669"/>
    <property type="project" value="UniProtKB-UniRule"/>
</dbReference>
<dbReference type="CDD" id="cd22534">
    <property type="entry name" value="KH-II_Era"/>
    <property type="match status" value="1"/>
</dbReference>
<comment type="similarity">
    <text evidence="1 8 9 10">Belongs to the TRAFAC class TrmE-Era-EngA-EngB-Septin-like GTPase superfamily. Era GTPase family.</text>
</comment>
<feature type="region of interest" description="G4" evidence="9">
    <location>
        <begin position="124"/>
        <end position="127"/>
    </location>
</feature>
<dbReference type="GO" id="GO:0000028">
    <property type="term" value="P:ribosomal small subunit assembly"/>
    <property type="evidence" value="ECO:0007669"/>
    <property type="project" value="TreeGrafter"/>
</dbReference>
<evidence type="ECO:0000256" key="5">
    <source>
        <dbReference type="ARBA" id="ARBA00022884"/>
    </source>
</evidence>
<keyword evidence="8" id="KW-0699">rRNA-binding</keyword>
<dbReference type="PANTHER" id="PTHR42698:SF1">
    <property type="entry name" value="GTPASE ERA, MITOCHONDRIAL"/>
    <property type="match status" value="1"/>
</dbReference>
<dbReference type="InterPro" id="IPR004044">
    <property type="entry name" value="KH_dom_type_2"/>
</dbReference>
<feature type="region of interest" description="G3" evidence="9">
    <location>
        <begin position="62"/>
        <end position="65"/>
    </location>
</feature>
<feature type="domain" description="KH type-2" evidence="11">
    <location>
        <begin position="205"/>
        <end position="283"/>
    </location>
</feature>
<dbReference type="InterPro" id="IPR009019">
    <property type="entry name" value="KH_sf_prok-type"/>
</dbReference>
<name>A0A4R3L6U8_9BACL</name>
<organism evidence="13 14">
    <name type="scientific">Hazenella coriacea</name>
    <dbReference type="NCBI Taxonomy" id="1179467"/>
    <lineage>
        <taxon>Bacteria</taxon>
        <taxon>Bacillati</taxon>
        <taxon>Bacillota</taxon>
        <taxon>Bacilli</taxon>
        <taxon>Bacillales</taxon>
        <taxon>Thermoactinomycetaceae</taxon>
        <taxon>Hazenella</taxon>
    </lineage>
</organism>
<dbReference type="Gene3D" id="3.30.300.20">
    <property type="match status" value="1"/>
</dbReference>
<dbReference type="PROSITE" id="PS50823">
    <property type="entry name" value="KH_TYPE_2"/>
    <property type="match status" value="1"/>
</dbReference>
<comment type="subunit">
    <text evidence="8">Monomer.</text>
</comment>
<dbReference type="EMBL" id="SMAG01000003">
    <property type="protein sequence ID" value="TCS94755.1"/>
    <property type="molecule type" value="Genomic_DNA"/>
</dbReference>
<evidence type="ECO:0000256" key="2">
    <source>
        <dbReference type="ARBA" id="ARBA00020484"/>
    </source>
</evidence>
<dbReference type="FunFam" id="3.40.50.300:FF:000094">
    <property type="entry name" value="GTPase Era"/>
    <property type="match status" value="1"/>
</dbReference>
<dbReference type="Proteomes" id="UP000294937">
    <property type="component" value="Unassembled WGS sequence"/>
</dbReference>
<evidence type="ECO:0000259" key="12">
    <source>
        <dbReference type="PROSITE" id="PS51713"/>
    </source>
</evidence>
<dbReference type="SUPFAM" id="SSF54814">
    <property type="entry name" value="Prokaryotic type KH domain (KH-domain type II)"/>
    <property type="match status" value="1"/>
</dbReference>
<dbReference type="GO" id="GO:0043024">
    <property type="term" value="F:ribosomal small subunit binding"/>
    <property type="evidence" value="ECO:0007669"/>
    <property type="project" value="TreeGrafter"/>
</dbReference>
<accession>A0A4R3L6U8</accession>
<keyword evidence="3 8" id="KW-0690">Ribosome biogenesis</keyword>
<dbReference type="InterPro" id="IPR006073">
    <property type="entry name" value="GTP-bd"/>
</dbReference>
<feature type="region of interest" description="G1" evidence="9">
    <location>
        <begin position="15"/>
        <end position="22"/>
    </location>
</feature>
<evidence type="ECO:0000259" key="11">
    <source>
        <dbReference type="PROSITE" id="PS50823"/>
    </source>
</evidence>
<comment type="caution">
    <text evidence="13">The sequence shown here is derived from an EMBL/GenBank/DDBJ whole genome shotgun (WGS) entry which is preliminary data.</text>
</comment>
<dbReference type="GO" id="GO:0005525">
    <property type="term" value="F:GTP binding"/>
    <property type="evidence" value="ECO:0007669"/>
    <property type="project" value="UniProtKB-UniRule"/>
</dbReference>
<dbReference type="InterPro" id="IPR030388">
    <property type="entry name" value="G_ERA_dom"/>
</dbReference>
<feature type="domain" description="Era-type G" evidence="12">
    <location>
        <begin position="7"/>
        <end position="174"/>
    </location>
</feature>
<feature type="binding site" evidence="8">
    <location>
        <begin position="62"/>
        <end position="66"/>
    </location>
    <ligand>
        <name>GTP</name>
        <dbReference type="ChEBI" id="CHEBI:37565"/>
    </ligand>
</feature>
<keyword evidence="8" id="KW-1003">Cell membrane</keyword>
<keyword evidence="8" id="KW-0963">Cytoplasm</keyword>
<evidence type="ECO:0000256" key="1">
    <source>
        <dbReference type="ARBA" id="ARBA00007921"/>
    </source>
</evidence>
<protein>
    <recommendedName>
        <fullName evidence="2 8">GTPase Era</fullName>
    </recommendedName>
</protein>
<dbReference type="NCBIfam" id="NF000908">
    <property type="entry name" value="PRK00089.1"/>
    <property type="match status" value="1"/>
</dbReference>
<feature type="binding site" evidence="8">
    <location>
        <begin position="124"/>
        <end position="127"/>
    </location>
    <ligand>
        <name>GTP</name>
        <dbReference type="ChEBI" id="CHEBI:37565"/>
    </ligand>
</feature>
<comment type="subcellular location">
    <subcellularLocation>
        <location evidence="8">Cytoplasm</location>
    </subcellularLocation>
    <subcellularLocation>
        <location evidence="8">Cell membrane</location>
        <topology evidence="8">Peripheral membrane protein</topology>
    </subcellularLocation>
</comment>
<evidence type="ECO:0000313" key="13">
    <source>
        <dbReference type="EMBL" id="TCS94755.1"/>
    </source>
</evidence>
<dbReference type="PRINTS" id="PR00326">
    <property type="entry name" value="GTP1OBG"/>
</dbReference>
<dbReference type="CDD" id="cd04163">
    <property type="entry name" value="Era"/>
    <property type="match status" value="1"/>
</dbReference>
<dbReference type="NCBIfam" id="TIGR00231">
    <property type="entry name" value="small_GTP"/>
    <property type="match status" value="1"/>
</dbReference>
<dbReference type="InterPro" id="IPR027417">
    <property type="entry name" value="P-loop_NTPase"/>
</dbReference>
<feature type="region of interest" description="G2" evidence="9">
    <location>
        <begin position="41"/>
        <end position="45"/>
    </location>
</feature>
<dbReference type="OrthoDB" id="9805918at2"/>
<keyword evidence="14" id="KW-1185">Reference proteome</keyword>
<feature type="binding site" evidence="8">
    <location>
        <begin position="15"/>
        <end position="22"/>
    </location>
    <ligand>
        <name>GTP</name>
        <dbReference type="ChEBI" id="CHEBI:37565"/>
    </ligand>
</feature>
<dbReference type="FunFam" id="3.30.300.20:FF:000003">
    <property type="entry name" value="GTPase Era"/>
    <property type="match status" value="1"/>
</dbReference>
<evidence type="ECO:0000256" key="7">
    <source>
        <dbReference type="ARBA" id="ARBA00023136"/>
    </source>
</evidence>
<dbReference type="AlphaFoldDB" id="A0A4R3L6U8"/>
<sequence>MSKDTYKSGFVALIGRPNVGKSTLMNYVIGQKVAIMSDKPQTTRNQIRGVYTGEQGQVIFLDTPGIHKPHSKLGEWLVKTAQDALEEVDLVLFLIDAEEGIGPGDRFIIQQLKKIQTPVFLVVNKIDQVHPDALLPLIDQYRALYSFKEVVPISALQGNNTSTLLQLILNELPEGPQYYPADQVTDHPEYFIVGELIREKVLQLTREEIPHSVAVVVEEMKKREDRDLIDIRATIFTERTSQKGILIGKKGALLKEVGQRAREEMERLLGSKIFLDLWVKVKKDWRNEAMMLKQFGYRDEK</sequence>
<dbReference type="HAMAP" id="MF_00367">
    <property type="entry name" value="GTPase_Era"/>
    <property type="match status" value="1"/>
</dbReference>
<keyword evidence="7 8" id="KW-0472">Membrane</keyword>
<dbReference type="RefSeq" id="WP_131924143.1">
    <property type="nucleotide sequence ID" value="NZ_SMAG01000003.1"/>
</dbReference>
<evidence type="ECO:0000256" key="3">
    <source>
        <dbReference type="ARBA" id="ARBA00022517"/>
    </source>
</evidence>
<keyword evidence="4 8" id="KW-0547">Nucleotide-binding</keyword>
<dbReference type="InterPro" id="IPR015946">
    <property type="entry name" value="KH_dom-like_a/b"/>
</dbReference>
<dbReference type="GO" id="GO:0003924">
    <property type="term" value="F:GTPase activity"/>
    <property type="evidence" value="ECO:0007669"/>
    <property type="project" value="UniProtKB-UniRule"/>
</dbReference>
<dbReference type="PANTHER" id="PTHR42698">
    <property type="entry name" value="GTPASE ERA"/>
    <property type="match status" value="1"/>
</dbReference>
<gene>
    <name evidence="8" type="primary">era</name>
    <name evidence="13" type="ORF">EDD58_103174</name>
</gene>
<evidence type="ECO:0000256" key="9">
    <source>
        <dbReference type="PROSITE-ProRule" id="PRU01050"/>
    </source>
</evidence>
<dbReference type="NCBIfam" id="TIGR00436">
    <property type="entry name" value="era"/>
    <property type="match status" value="1"/>
</dbReference>
<feature type="region of interest" description="G5" evidence="9">
    <location>
        <begin position="153"/>
        <end position="155"/>
    </location>
</feature>
<evidence type="ECO:0000313" key="14">
    <source>
        <dbReference type="Proteomes" id="UP000294937"/>
    </source>
</evidence>
<dbReference type="Gene3D" id="3.40.50.300">
    <property type="entry name" value="P-loop containing nucleotide triphosphate hydrolases"/>
    <property type="match status" value="1"/>
</dbReference>
<dbReference type="PROSITE" id="PS51713">
    <property type="entry name" value="G_ERA"/>
    <property type="match status" value="1"/>
</dbReference>
<reference evidence="13 14" key="1">
    <citation type="submission" date="2019-03" db="EMBL/GenBank/DDBJ databases">
        <title>Genomic Encyclopedia of Type Strains, Phase IV (KMG-IV): sequencing the most valuable type-strain genomes for metagenomic binning, comparative biology and taxonomic classification.</title>
        <authorList>
            <person name="Goeker M."/>
        </authorList>
    </citation>
    <scope>NUCLEOTIDE SEQUENCE [LARGE SCALE GENOMIC DNA]</scope>
    <source>
        <strain evidence="13 14">DSM 45707</strain>
    </source>
</reference>
<dbReference type="Pfam" id="PF01926">
    <property type="entry name" value="MMR_HSR1"/>
    <property type="match status" value="1"/>
</dbReference>
<keyword evidence="5 8" id="KW-0694">RNA-binding</keyword>
<dbReference type="GO" id="GO:0005829">
    <property type="term" value="C:cytosol"/>
    <property type="evidence" value="ECO:0007669"/>
    <property type="project" value="TreeGrafter"/>
</dbReference>
<dbReference type="SUPFAM" id="SSF52540">
    <property type="entry name" value="P-loop containing nucleoside triphosphate hydrolases"/>
    <property type="match status" value="1"/>
</dbReference>
<evidence type="ECO:0000256" key="6">
    <source>
        <dbReference type="ARBA" id="ARBA00023134"/>
    </source>
</evidence>
<keyword evidence="6 8" id="KW-0342">GTP-binding</keyword>
<evidence type="ECO:0000256" key="4">
    <source>
        <dbReference type="ARBA" id="ARBA00022741"/>
    </source>
</evidence>